<gene>
    <name evidence="1" type="ordered locus">BF3461</name>
</gene>
<dbReference type="HOGENOM" id="CLU_1782987_0_0_10"/>
<dbReference type="Proteomes" id="UP000002197">
    <property type="component" value="Chromosome"/>
</dbReference>
<dbReference type="STRING" id="295405.BF3461"/>
<dbReference type="RefSeq" id="WP_011203301.1">
    <property type="nucleotide sequence ID" value="NC_006347.1"/>
</dbReference>
<accession>Q64QM7</accession>
<reference evidence="1 2" key="1">
    <citation type="journal article" date="2004" name="Proc. Natl. Acad. Sci. U.S.A.">
        <title>Genomic analysis of Bacteroides fragilis reveals extensive DNA inversions regulating cell surface adaptation.</title>
        <authorList>
            <person name="Kuwahara T."/>
            <person name="Yamashita A."/>
            <person name="Hirakawa H."/>
            <person name="Nakayama H."/>
            <person name="Toh H."/>
            <person name="Okada N."/>
            <person name="Kuhara S."/>
            <person name="Hattori M."/>
            <person name="Hayashi T."/>
            <person name="Ohnishi Y."/>
        </authorList>
    </citation>
    <scope>NUCLEOTIDE SEQUENCE [LARGE SCALE GENOMIC DNA]</scope>
    <source>
        <strain evidence="1 2">YCH46</strain>
    </source>
</reference>
<organism evidence="1 2">
    <name type="scientific">Bacteroides fragilis (strain YCH46)</name>
    <dbReference type="NCBI Taxonomy" id="295405"/>
    <lineage>
        <taxon>Bacteria</taxon>
        <taxon>Pseudomonadati</taxon>
        <taxon>Bacteroidota</taxon>
        <taxon>Bacteroidia</taxon>
        <taxon>Bacteroidales</taxon>
        <taxon>Bacteroidaceae</taxon>
        <taxon>Bacteroides</taxon>
    </lineage>
</organism>
<evidence type="ECO:0000313" key="2">
    <source>
        <dbReference type="Proteomes" id="UP000002197"/>
    </source>
</evidence>
<dbReference type="KEGG" id="bfr:BF3461"/>
<evidence type="ECO:0000313" key="1">
    <source>
        <dbReference type="EMBL" id="BAD50204.1"/>
    </source>
</evidence>
<dbReference type="EMBL" id="AP006841">
    <property type="protein sequence ID" value="BAD50204.1"/>
    <property type="molecule type" value="Genomic_DNA"/>
</dbReference>
<dbReference type="PATRIC" id="fig|295405.11.peg.3325"/>
<name>Q64QM7_BACFR</name>
<sequence>MQLLDKIHNDFEQGRICFEEKNSYLSLLREQTETQYIIDAYMKIGKVGIENAKYQKGLIDKAILQYEKELDEILRFSPNVLKDIEEEFEMNVYINKNEIMNRLQTIYDEHGIKHRVWQYTIEDYYVSTPSGSIKGSSYKLTAFKF</sequence>
<protein>
    <submittedName>
        <fullName evidence="1">Uncharacterized protein</fullName>
    </submittedName>
</protein>
<proteinExistence type="predicted"/>
<dbReference type="AlphaFoldDB" id="Q64QM7"/>